<dbReference type="Proteomes" id="UP000077684">
    <property type="component" value="Unassembled WGS sequence"/>
</dbReference>
<evidence type="ECO:0000313" key="2">
    <source>
        <dbReference type="Proteomes" id="UP000077684"/>
    </source>
</evidence>
<sequence length="475" mass="51983">MRSHWSRLIVRFKLAHISQFHHLHLSACPLNLSVSLPQEVPNCQQHSHLDRMLAAIAVSGAALQHQFAFGTVLSITAMDRYHGSSKPRSVIADLVKNEEASVPTCQTFCLTIQHAYEQHAPGTRLKFLHRSTFVKLYFAYISLQQLDVDFSCQLCGPTPSIVIADGVVLAYNASFRLAELSPPTTTGSDINDSVRSGSITPFLPIPAARAALKQLAEVLVSDPDQCLQPLQQLKIAVDDAKAMAPILRLWVGRLQQLLVDICLAASLGSLSPSLKSALQQLVAQFAANEGVLQLCRPLCCPILVNLSTIKLEEAPKELLVRLSTTLSRHCPFLGNVFVCLAHDDLNAAEKSMRTSLQALMASTAQVVDHQMTLLNARTPPSSASASPPISYTKSGTLYGASQCRTRPTYPHLNEGQDMRNSEKQARLEGADKGHQCRKFYDEGQERRVLCYLLILAASPFCDRIQLCVPAGSVLS</sequence>
<reference evidence="1" key="1">
    <citation type="submission" date="2016-04" db="EMBL/GenBank/DDBJ databases">
        <authorList>
            <person name="Nguyen H.D."/>
            <person name="Samba Siva P."/>
            <person name="Cullis J."/>
            <person name="Levesque C.A."/>
            <person name="Hambleton S."/>
        </authorList>
    </citation>
    <scope>NUCLEOTIDE SEQUENCE</scope>
    <source>
        <strain evidence="1">DAOMC 236426</strain>
    </source>
</reference>
<keyword evidence="2" id="KW-1185">Reference proteome</keyword>
<reference evidence="1" key="2">
    <citation type="journal article" date="2019" name="IMA Fungus">
        <title>Genome sequencing and comparison of five Tilletia species to identify candidate genes for the detection of regulated species infecting wheat.</title>
        <authorList>
            <person name="Nguyen H.D.T."/>
            <person name="Sultana T."/>
            <person name="Kesanakurti P."/>
            <person name="Hambleton S."/>
        </authorList>
    </citation>
    <scope>NUCLEOTIDE SEQUENCE</scope>
    <source>
        <strain evidence="1">DAOMC 236426</strain>
    </source>
</reference>
<evidence type="ECO:0000313" key="1">
    <source>
        <dbReference type="EMBL" id="KAE8238966.1"/>
    </source>
</evidence>
<accession>A0A8X7ST55</accession>
<dbReference type="EMBL" id="LWDE02001935">
    <property type="protein sequence ID" value="KAE8238966.1"/>
    <property type="molecule type" value="Genomic_DNA"/>
</dbReference>
<protein>
    <submittedName>
        <fullName evidence="1">Uncharacterized protein</fullName>
    </submittedName>
</protein>
<gene>
    <name evidence="1" type="ORF">A4X06_0g8560</name>
</gene>
<proteinExistence type="predicted"/>
<comment type="caution">
    <text evidence="1">The sequence shown here is derived from an EMBL/GenBank/DDBJ whole genome shotgun (WGS) entry which is preliminary data.</text>
</comment>
<organism evidence="1 2">
    <name type="scientific">Tilletia controversa</name>
    <name type="common">dwarf bunt fungus</name>
    <dbReference type="NCBI Taxonomy" id="13291"/>
    <lineage>
        <taxon>Eukaryota</taxon>
        <taxon>Fungi</taxon>
        <taxon>Dikarya</taxon>
        <taxon>Basidiomycota</taxon>
        <taxon>Ustilaginomycotina</taxon>
        <taxon>Exobasidiomycetes</taxon>
        <taxon>Tilletiales</taxon>
        <taxon>Tilletiaceae</taxon>
        <taxon>Tilletia</taxon>
    </lineage>
</organism>
<name>A0A8X7ST55_9BASI</name>
<dbReference type="AlphaFoldDB" id="A0A8X7ST55"/>